<accession>A0A150FB98</accession>
<dbReference type="RefSeq" id="WP_061520757.1">
    <property type="nucleotide sequence ID" value="NZ_JARLZY010000019.1"/>
</dbReference>
<comment type="caution">
    <text evidence="1">The sequence shown here is derived from an EMBL/GenBank/DDBJ whole genome shotgun (WGS) entry which is preliminary data.</text>
</comment>
<dbReference type="Proteomes" id="UP000075430">
    <property type="component" value="Unassembled WGS sequence"/>
</dbReference>
<keyword evidence="2" id="KW-1185">Reference proteome</keyword>
<evidence type="ECO:0000313" key="1">
    <source>
        <dbReference type="EMBL" id="KXZ22414.1"/>
    </source>
</evidence>
<organism evidence="1 2">
    <name type="scientific">Bacillus nakamurai</name>
    <dbReference type="NCBI Taxonomy" id="1793963"/>
    <lineage>
        <taxon>Bacteria</taxon>
        <taxon>Bacillati</taxon>
        <taxon>Bacillota</taxon>
        <taxon>Bacilli</taxon>
        <taxon>Bacillales</taxon>
        <taxon>Bacillaceae</taxon>
        <taxon>Bacillus</taxon>
    </lineage>
</organism>
<dbReference type="AlphaFoldDB" id="A0A150FB98"/>
<reference evidence="2" key="1">
    <citation type="submission" date="2016-02" db="EMBL/GenBank/DDBJ databases">
        <authorList>
            <person name="Dunlap C."/>
        </authorList>
    </citation>
    <scope>NUCLEOTIDE SEQUENCE [LARGE SCALE GENOMIC DNA]</scope>
    <source>
        <strain evidence="2">NRRL B-41092</strain>
    </source>
</reference>
<sequence>MKNEKWVVEVYAGEQYVGKMSLPNTKVEVFDHREQAITEAQKLKAKGSIGIWCKVVPHMEELDATSH</sequence>
<dbReference type="EMBL" id="LSBA01000005">
    <property type="protein sequence ID" value="KXZ22414.1"/>
    <property type="molecule type" value="Genomic_DNA"/>
</dbReference>
<proteinExistence type="predicted"/>
<name>A0A150FB98_9BACI</name>
<protein>
    <submittedName>
        <fullName evidence="1">Uncharacterized protein</fullName>
    </submittedName>
</protein>
<evidence type="ECO:0000313" key="2">
    <source>
        <dbReference type="Proteomes" id="UP000075430"/>
    </source>
</evidence>
<gene>
    <name evidence="1" type="ORF">AXI58_10520</name>
</gene>
<dbReference type="OrthoDB" id="9764088at2"/>